<dbReference type="Proteomes" id="UP000315295">
    <property type="component" value="Unassembled WGS sequence"/>
</dbReference>
<evidence type="ECO:0000313" key="2">
    <source>
        <dbReference type="Proteomes" id="UP000315295"/>
    </source>
</evidence>
<sequence>MGQGGCYMASSRSCNWSRYRMNDESFIEAEREAREKDMSRFVAPIKVGGKITSGKYRGLVSVGRKPEATFESEKVPAKLLGSEIGELGDSVDRGRVERLVPLGAAEVGLEDAESVVVLLLSRVGLSEGGFEAGEMALGVEELIVVGFRNDLLDERVDVVGNCGGGECGG</sequence>
<protein>
    <submittedName>
        <fullName evidence="1">Uncharacterized protein</fullName>
    </submittedName>
</protein>
<comment type="caution">
    <text evidence="1">The sequence shown here is derived from an EMBL/GenBank/DDBJ whole genome shotgun (WGS) entry which is preliminary data.</text>
</comment>
<keyword evidence="2" id="KW-1185">Reference proteome</keyword>
<name>A0A540LS57_MALBA</name>
<dbReference type="AlphaFoldDB" id="A0A540LS57"/>
<gene>
    <name evidence="1" type="ORF">C1H46_025094</name>
</gene>
<reference evidence="1 2" key="1">
    <citation type="journal article" date="2019" name="G3 (Bethesda)">
        <title>Sequencing of a Wild Apple (Malus baccata) Genome Unravels the Differences Between Cultivated and Wild Apple Species Regarding Disease Resistance and Cold Tolerance.</title>
        <authorList>
            <person name="Chen X."/>
        </authorList>
    </citation>
    <scope>NUCLEOTIDE SEQUENCE [LARGE SCALE GENOMIC DNA]</scope>
    <source>
        <strain evidence="2">cv. Shandingzi</strain>
        <tissue evidence="1">Leaves</tissue>
    </source>
</reference>
<proteinExistence type="predicted"/>
<dbReference type="EMBL" id="VIEB01000481">
    <property type="protein sequence ID" value="TQD89344.1"/>
    <property type="molecule type" value="Genomic_DNA"/>
</dbReference>
<organism evidence="1 2">
    <name type="scientific">Malus baccata</name>
    <name type="common">Siberian crab apple</name>
    <name type="synonym">Pyrus baccata</name>
    <dbReference type="NCBI Taxonomy" id="106549"/>
    <lineage>
        <taxon>Eukaryota</taxon>
        <taxon>Viridiplantae</taxon>
        <taxon>Streptophyta</taxon>
        <taxon>Embryophyta</taxon>
        <taxon>Tracheophyta</taxon>
        <taxon>Spermatophyta</taxon>
        <taxon>Magnoliopsida</taxon>
        <taxon>eudicotyledons</taxon>
        <taxon>Gunneridae</taxon>
        <taxon>Pentapetalae</taxon>
        <taxon>rosids</taxon>
        <taxon>fabids</taxon>
        <taxon>Rosales</taxon>
        <taxon>Rosaceae</taxon>
        <taxon>Amygdaloideae</taxon>
        <taxon>Maleae</taxon>
        <taxon>Malus</taxon>
    </lineage>
</organism>
<evidence type="ECO:0000313" key="1">
    <source>
        <dbReference type="EMBL" id="TQD89344.1"/>
    </source>
</evidence>
<accession>A0A540LS57</accession>